<name>A0A2P2NHN1_RHIMU</name>
<dbReference type="EMBL" id="GGEC01061480">
    <property type="protein sequence ID" value="MBX41964.1"/>
    <property type="molecule type" value="Transcribed_RNA"/>
</dbReference>
<proteinExistence type="predicted"/>
<dbReference type="AlphaFoldDB" id="A0A2P2NHN1"/>
<reference evidence="1" key="1">
    <citation type="submission" date="2018-02" db="EMBL/GenBank/DDBJ databases">
        <title>Rhizophora mucronata_Transcriptome.</title>
        <authorList>
            <person name="Meera S.P."/>
            <person name="Sreeshan A."/>
            <person name="Augustine A."/>
        </authorList>
    </citation>
    <scope>NUCLEOTIDE SEQUENCE</scope>
    <source>
        <tissue evidence="1">Leaf</tissue>
    </source>
</reference>
<evidence type="ECO:0000313" key="1">
    <source>
        <dbReference type="EMBL" id="MBX41964.1"/>
    </source>
</evidence>
<sequence>MIQSTTKRMKLHSPQENSAWWWWGWGTMPSSNIRTCLRHVCLELLCDFSKKQ</sequence>
<organism evidence="1">
    <name type="scientific">Rhizophora mucronata</name>
    <name type="common">Asiatic mangrove</name>
    <dbReference type="NCBI Taxonomy" id="61149"/>
    <lineage>
        <taxon>Eukaryota</taxon>
        <taxon>Viridiplantae</taxon>
        <taxon>Streptophyta</taxon>
        <taxon>Embryophyta</taxon>
        <taxon>Tracheophyta</taxon>
        <taxon>Spermatophyta</taxon>
        <taxon>Magnoliopsida</taxon>
        <taxon>eudicotyledons</taxon>
        <taxon>Gunneridae</taxon>
        <taxon>Pentapetalae</taxon>
        <taxon>rosids</taxon>
        <taxon>fabids</taxon>
        <taxon>Malpighiales</taxon>
        <taxon>Rhizophoraceae</taxon>
        <taxon>Rhizophora</taxon>
    </lineage>
</organism>
<protein>
    <submittedName>
        <fullName evidence="1">Uncharacterized protein</fullName>
    </submittedName>
</protein>
<accession>A0A2P2NHN1</accession>